<dbReference type="RefSeq" id="WP_184901888.1">
    <property type="nucleotide sequence ID" value="NZ_JACHMX010000001.1"/>
</dbReference>
<keyword evidence="3" id="KW-0731">Sigma factor</keyword>
<gene>
    <name evidence="6" type="ORF">HDA45_006553</name>
</gene>
<dbReference type="InterPro" id="IPR036388">
    <property type="entry name" value="WH-like_DNA-bd_sf"/>
</dbReference>
<sequence length="276" mass="30822">MAQGSVRWFNSEMGAQAGFYGERSGVEAPSRDLVATGVAGTAGEAVGGSVDERLAYDIEICARLRACGCTGKDWEVFARALYQKAVRLSFRWIDSGMMFARCRRVGRPISGGDLSDWAPEELKVLAHEVVSENFTLFVQVGIVGGAWNPHRGASLFTYFMNGVVLCFPNVVRRHRTARSQWEHRVNLHDNLDDVDRADIHDYGMSLARCAEMLGGLLAAIGPRRQRRVAELYFVHGLSSSEIADRLDTTEPAIRSLLNRAKQAMQLRYRSEEERHD</sequence>
<evidence type="ECO:0000256" key="2">
    <source>
        <dbReference type="ARBA" id="ARBA00023015"/>
    </source>
</evidence>
<comment type="similarity">
    <text evidence="1">Belongs to the sigma-70 factor family. ECF subfamily.</text>
</comment>
<evidence type="ECO:0000259" key="5">
    <source>
        <dbReference type="Pfam" id="PF08281"/>
    </source>
</evidence>
<dbReference type="GO" id="GO:0006352">
    <property type="term" value="P:DNA-templated transcription initiation"/>
    <property type="evidence" value="ECO:0007669"/>
    <property type="project" value="InterPro"/>
</dbReference>
<organism evidence="6 7">
    <name type="scientific">Amycolatopsis umgeniensis</name>
    <dbReference type="NCBI Taxonomy" id="336628"/>
    <lineage>
        <taxon>Bacteria</taxon>
        <taxon>Bacillati</taxon>
        <taxon>Actinomycetota</taxon>
        <taxon>Actinomycetes</taxon>
        <taxon>Pseudonocardiales</taxon>
        <taxon>Pseudonocardiaceae</taxon>
        <taxon>Amycolatopsis</taxon>
    </lineage>
</organism>
<dbReference type="EMBL" id="JACHMX010000001">
    <property type="protein sequence ID" value="MBB5856466.1"/>
    <property type="molecule type" value="Genomic_DNA"/>
</dbReference>
<dbReference type="SUPFAM" id="SSF88659">
    <property type="entry name" value="Sigma3 and sigma4 domains of RNA polymerase sigma factors"/>
    <property type="match status" value="1"/>
</dbReference>
<evidence type="ECO:0000256" key="1">
    <source>
        <dbReference type="ARBA" id="ARBA00010641"/>
    </source>
</evidence>
<evidence type="ECO:0000256" key="4">
    <source>
        <dbReference type="ARBA" id="ARBA00023163"/>
    </source>
</evidence>
<keyword evidence="7" id="KW-1185">Reference proteome</keyword>
<dbReference type="Gene3D" id="1.10.10.10">
    <property type="entry name" value="Winged helix-like DNA-binding domain superfamily/Winged helix DNA-binding domain"/>
    <property type="match status" value="1"/>
</dbReference>
<dbReference type="GO" id="GO:0016987">
    <property type="term" value="F:sigma factor activity"/>
    <property type="evidence" value="ECO:0007669"/>
    <property type="project" value="UniProtKB-KW"/>
</dbReference>
<feature type="domain" description="RNA polymerase sigma factor 70 region 4 type 2" evidence="5">
    <location>
        <begin position="222"/>
        <end position="264"/>
    </location>
</feature>
<accession>A0A841B8V3</accession>
<dbReference type="InterPro" id="IPR013249">
    <property type="entry name" value="RNA_pol_sigma70_r4_t2"/>
</dbReference>
<protein>
    <recommendedName>
        <fullName evidence="5">RNA polymerase sigma factor 70 region 4 type 2 domain-containing protein</fullName>
    </recommendedName>
</protein>
<dbReference type="Proteomes" id="UP000580861">
    <property type="component" value="Unassembled WGS sequence"/>
</dbReference>
<comment type="caution">
    <text evidence="6">The sequence shown here is derived from an EMBL/GenBank/DDBJ whole genome shotgun (WGS) entry which is preliminary data.</text>
</comment>
<reference evidence="6 7" key="1">
    <citation type="submission" date="2020-08" db="EMBL/GenBank/DDBJ databases">
        <title>Sequencing the genomes of 1000 actinobacteria strains.</title>
        <authorList>
            <person name="Klenk H.-P."/>
        </authorList>
    </citation>
    <scope>NUCLEOTIDE SEQUENCE [LARGE SCALE GENOMIC DNA]</scope>
    <source>
        <strain evidence="6 7">DSM 45272</strain>
    </source>
</reference>
<evidence type="ECO:0000313" key="7">
    <source>
        <dbReference type="Proteomes" id="UP000580861"/>
    </source>
</evidence>
<dbReference type="Pfam" id="PF08281">
    <property type="entry name" value="Sigma70_r4_2"/>
    <property type="match status" value="1"/>
</dbReference>
<name>A0A841B8V3_9PSEU</name>
<dbReference type="InterPro" id="IPR013324">
    <property type="entry name" value="RNA_pol_sigma_r3/r4-like"/>
</dbReference>
<evidence type="ECO:0000256" key="3">
    <source>
        <dbReference type="ARBA" id="ARBA00023082"/>
    </source>
</evidence>
<keyword evidence="2" id="KW-0805">Transcription regulation</keyword>
<dbReference type="AlphaFoldDB" id="A0A841B8V3"/>
<dbReference type="GO" id="GO:0003677">
    <property type="term" value="F:DNA binding"/>
    <property type="evidence" value="ECO:0007669"/>
    <property type="project" value="InterPro"/>
</dbReference>
<evidence type="ECO:0000313" key="6">
    <source>
        <dbReference type="EMBL" id="MBB5856466.1"/>
    </source>
</evidence>
<proteinExistence type="inferred from homology"/>
<dbReference type="CDD" id="cd06171">
    <property type="entry name" value="Sigma70_r4"/>
    <property type="match status" value="1"/>
</dbReference>
<keyword evidence="4" id="KW-0804">Transcription</keyword>